<evidence type="ECO:0000259" key="9">
    <source>
        <dbReference type="PROSITE" id="PS50850"/>
    </source>
</evidence>
<dbReference type="PROSITE" id="PS50850">
    <property type="entry name" value="MFS"/>
    <property type="match status" value="1"/>
</dbReference>
<keyword evidence="2" id="KW-0813">Transport</keyword>
<evidence type="ECO:0000256" key="4">
    <source>
        <dbReference type="ARBA" id="ARBA00022692"/>
    </source>
</evidence>
<proteinExistence type="predicted"/>
<feature type="transmembrane region" description="Helical" evidence="8">
    <location>
        <begin position="169"/>
        <end position="193"/>
    </location>
</feature>
<dbReference type="RefSeq" id="WP_131899495.1">
    <property type="nucleotide sequence ID" value="NZ_SMKZ01000046.1"/>
</dbReference>
<dbReference type="Proteomes" id="UP000294739">
    <property type="component" value="Unassembled WGS sequence"/>
</dbReference>
<dbReference type="InterPro" id="IPR020846">
    <property type="entry name" value="MFS_dom"/>
</dbReference>
<evidence type="ECO:0000256" key="3">
    <source>
        <dbReference type="ARBA" id="ARBA00022475"/>
    </source>
</evidence>
<keyword evidence="5 8" id="KW-1133">Transmembrane helix</keyword>
<feature type="transmembrane region" description="Helical" evidence="8">
    <location>
        <begin position="272"/>
        <end position="296"/>
    </location>
</feature>
<evidence type="ECO:0000256" key="2">
    <source>
        <dbReference type="ARBA" id="ARBA00022448"/>
    </source>
</evidence>
<feature type="transmembrane region" description="Helical" evidence="8">
    <location>
        <begin position="473"/>
        <end position="495"/>
    </location>
</feature>
<feature type="transmembrane region" description="Helical" evidence="8">
    <location>
        <begin position="362"/>
        <end position="388"/>
    </location>
</feature>
<feature type="transmembrane region" description="Helical" evidence="8">
    <location>
        <begin position="110"/>
        <end position="131"/>
    </location>
</feature>
<organism evidence="10 11">
    <name type="scientific">Jiangella asiatica</name>
    <dbReference type="NCBI Taxonomy" id="2530372"/>
    <lineage>
        <taxon>Bacteria</taxon>
        <taxon>Bacillati</taxon>
        <taxon>Actinomycetota</taxon>
        <taxon>Actinomycetes</taxon>
        <taxon>Jiangellales</taxon>
        <taxon>Jiangellaceae</taxon>
        <taxon>Jiangella</taxon>
    </lineage>
</organism>
<evidence type="ECO:0000256" key="1">
    <source>
        <dbReference type="ARBA" id="ARBA00004651"/>
    </source>
</evidence>
<accession>A0A4R5CKD1</accession>
<name>A0A4R5CKD1_9ACTN</name>
<dbReference type="InterPro" id="IPR011701">
    <property type="entry name" value="MFS"/>
</dbReference>
<dbReference type="CDD" id="cd17321">
    <property type="entry name" value="MFS_MMR_MDR_like"/>
    <property type="match status" value="1"/>
</dbReference>
<feature type="transmembrane region" description="Helical" evidence="8">
    <location>
        <begin position="409"/>
        <end position="426"/>
    </location>
</feature>
<keyword evidence="6 8" id="KW-0472">Membrane</keyword>
<sequence length="533" mass="54546">MEYSTTTPSRRAGRREWIGLAVLALPTLLLALDMSVLYLALPHLSADLGADGTQQLWIMDVYGFMVAGFLVTMGNLGDRIGRRRLLLIGAAAFSVASVLAAYSVNAEMLILTRALLGIAGATLMPSTLALLSTMFTDARQRGVAIACWMSCFMGGAALGPVVGGALLETFWWGAAFLLGVPVMVVLLVTGPVFLPEYRNDDAGPLDLISVALSLATVLPVVYGLKELAKHGVGAAPLIALLAGTVFGVTFARRQRRLPSPLLDLRLFANRTFSSALTIWLLFGAIQGGTFLFFTLYLQTVAGLTPMRAGLWLLPGALGMIVSSLLAPHIAHRTHSGNVIAAGLLIAAAGYAVLTRLDADGGLVVLVVGFVVALVGVGLAASVGTAVVVGSVPPSKAGAAAALSETCAELGIALGVASIGSLVTSIYRSQVTVPSGVPADSAAAARESITGAVAAVPSLPQPDSDSLLQSASEAFTSALSSVAGLSATLFVGLAVLAMTTLRQSATDEKTVPASSVPVDATDQVDEDAPAALAA</sequence>
<feature type="domain" description="Major facilitator superfamily (MFS) profile" evidence="9">
    <location>
        <begin position="19"/>
        <end position="503"/>
    </location>
</feature>
<feature type="transmembrane region" description="Helical" evidence="8">
    <location>
        <begin position="20"/>
        <end position="41"/>
    </location>
</feature>
<dbReference type="PANTHER" id="PTHR42718:SF47">
    <property type="entry name" value="METHYL VIOLOGEN RESISTANCE PROTEIN SMVA"/>
    <property type="match status" value="1"/>
</dbReference>
<evidence type="ECO:0000313" key="11">
    <source>
        <dbReference type="Proteomes" id="UP000294739"/>
    </source>
</evidence>
<dbReference type="PANTHER" id="PTHR42718">
    <property type="entry name" value="MAJOR FACILITATOR SUPERFAMILY MULTIDRUG TRANSPORTER MFSC"/>
    <property type="match status" value="1"/>
</dbReference>
<feature type="transmembrane region" description="Helical" evidence="8">
    <location>
        <begin position="308"/>
        <end position="326"/>
    </location>
</feature>
<evidence type="ECO:0000256" key="5">
    <source>
        <dbReference type="ARBA" id="ARBA00022989"/>
    </source>
</evidence>
<comment type="caution">
    <text evidence="10">The sequence shown here is derived from an EMBL/GenBank/DDBJ whole genome shotgun (WGS) entry which is preliminary data.</text>
</comment>
<gene>
    <name evidence="10" type="ORF">E1269_24515</name>
</gene>
<evidence type="ECO:0000313" key="10">
    <source>
        <dbReference type="EMBL" id="TDE00769.1"/>
    </source>
</evidence>
<keyword evidence="3" id="KW-1003">Cell membrane</keyword>
<evidence type="ECO:0000256" key="7">
    <source>
        <dbReference type="SAM" id="MobiDB-lite"/>
    </source>
</evidence>
<dbReference type="AlphaFoldDB" id="A0A4R5CKD1"/>
<comment type="subcellular location">
    <subcellularLocation>
        <location evidence="1">Cell membrane</location>
        <topology evidence="1">Multi-pass membrane protein</topology>
    </subcellularLocation>
</comment>
<dbReference type="GO" id="GO:0005886">
    <property type="term" value="C:plasma membrane"/>
    <property type="evidence" value="ECO:0007669"/>
    <property type="project" value="UniProtKB-SubCell"/>
</dbReference>
<dbReference type="Pfam" id="PF07690">
    <property type="entry name" value="MFS_1"/>
    <property type="match status" value="1"/>
</dbReference>
<dbReference type="Gene3D" id="1.20.1250.20">
    <property type="entry name" value="MFS general substrate transporter like domains"/>
    <property type="match status" value="1"/>
</dbReference>
<feature type="transmembrane region" description="Helical" evidence="8">
    <location>
        <begin position="230"/>
        <end position="251"/>
    </location>
</feature>
<feature type="transmembrane region" description="Helical" evidence="8">
    <location>
        <begin position="338"/>
        <end position="356"/>
    </location>
</feature>
<dbReference type="OrthoDB" id="9781469at2"/>
<protein>
    <submittedName>
        <fullName evidence="10">MFS transporter</fullName>
    </submittedName>
</protein>
<evidence type="ECO:0000256" key="6">
    <source>
        <dbReference type="ARBA" id="ARBA00023136"/>
    </source>
</evidence>
<feature type="transmembrane region" description="Helical" evidence="8">
    <location>
        <begin position="56"/>
        <end position="73"/>
    </location>
</feature>
<dbReference type="EMBL" id="SMKZ01000046">
    <property type="protein sequence ID" value="TDE00769.1"/>
    <property type="molecule type" value="Genomic_DNA"/>
</dbReference>
<feature type="transmembrane region" description="Helical" evidence="8">
    <location>
        <begin position="205"/>
        <end position="224"/>
    </location>
</feature>
<dbReference type="InterPro" id="IPR036259">
    <property type="entry name" value="MFS_trans_sf"/>
</dbReference>
<dbReference type="Gene3D" id="1.20.1720.10">
    <property type="entry name" value="Multidrug resistance protein D"/>
    <property type="match status" value="1"/>
</dbReference>
<dbReference type="GO" id="GO:0022857">
    <property type="term" value="F:transmembrane transporter activity"/>
    <property type="evidence" value="ECO:0007669"/>
    <property type="project" value="InterPro"/>
</dbReference>
<feature type="transmembrane region" description="Helical" evidence="8">
    <location>
        <begin position="143"/>
        <end position="163"/>
    </location>
</feature>
<reference evidence="10 11" key="1">
    <citation type="submission" date="2019-03" db="EMBL/GenBank/DDBJ databases">
        <title>Draft genome sequences of novel Actinobacteria.</title>
        <authorList>
            <person name="Sahin N."/>
            <person name="Ay H."/>
            <person name="Saygin H."/>
        </authorList>
    </citation>
    <scope>NUCLEOTIDE SEQUENCE [LARGE SCALE GENOMIC DNA]</scope>
    <source>
        <strain evidence="10 11">5K138</strain>
    </source>
</reference>
<feature type="region of interest" description="Disordered" evidence="7">
    <location>
        <begin position="505"/>
        <end position="533"/>
    </location>
</feature>
<dbReference type="SUPFAM" id="SSF103473">
    <property type="entry name" value="MFS general substrate transporter"/>
    <property type="match status" value="1"/>
</dbReference>
<feature type="transmembrane region" description="Helical" evidence="8">
    <location>
        <begin position="85"/>
        <end position="104"/>
    </location>
</feature>
<dbReference type="InParanoid" id="A0A4R5CKD1"/>
<keyword evidence="4 8" id="KW-0812">Transmembrane</keyword>
<evidence type="ECO:0000256" key="8">
    <source>
        <dbReference type="SAM" id="Phobius"/>
    </source>
</evidence>
<keyword evidence="11" id="KW-1185">Reference proteome</keyword>